<dbReference type="Proteomes" id="UP001198190">
    <property type="component" value="Unassembled WGS sequence"/>
</dbReference>
<organism evidence="1 2">
    <name type="scientific">Megamonas funiformis</name>
    <dbReference type="NCBI Taxonomy" id="437897"/>
    <lineage>
        <taxon>Bacteria</taxon>
        <taxon>Bacillati</taxon>
        <taxon>Bacillota</taxon>
        <taxon>Negativicutes</taxon>
        <taxon>Selenomonadales</taxon>
        <taxon>Selenomonadaceae</taxon>
        <taxon>Megamonas</taxon>
    </lineage>
</organism>
<dbReference type="EMBL" id="JAJCGD010000014">
    <property type="protein sequence ID" value="MCB6828376.1"/>
    <property type="molecule type" value="Genomic_DNA"/>
</dbReference>
<comment type="caution">
    <text evidence="1">The sequence shown here is derived from an EMBL/GenBank/DDBJ whole genome shotgun (WGS) entry which is preliminary data.</text>
</comment>
<accession>A0AAW4U9R4</accession>
<dbReference type="RefSeq" id="WP_091693827.1">
    <property type="nucleotide sequence ID" value="NZ_JAJCGD010000014.1"/>
</dbReference>
<proteinExistence type="predicted"/>
<gene>
    <name evidence="1" type="ORF">LIY65_06665</name>
</gene>
<dbReference type="AlphaFoldDB" id="A0AAW4U9R4"/>
<sequence>MVTTVEYGLTKEGFKRKRLPEIIDSLNKRVADKLGIAIQTDSNSIFGQIHGIYAFELADLWELAENVYFAMYPHTATGISLSNAAALSAIRPIQAEQTIIICECTGLNNTRLPVNLQIQDENTNTYTIKEESKISSDNASKIELTIDNVENDKTYFITIDGEQKSYTAKISDNVSNVLTNIYNQFSKENLNFNLSNDLLTISSNDKTKIFSINTNLIIKNVSSPIYFVSDIYGSINPTLGSVKNINTFITGWNSVSNIKNIVGRDAETDVELRQRWSSSVYSKASVMLEAIQANIYSNVAGVTACLAYENDSDTVDSENRPPHSIEIIVEGGSEDDIAKEIYNYKAPGINTFGDIEKTVLDNQGISHLIRFNRPKQVKIWLKITITKNTEQTWGENTPNEIKEIILQEASKINIGEDIILQKFIGAIYNNINAIAYIDIKATTGETPKEYNNNNIVISAHENATFDISQIEVIINE</sequence>
<evidence type="ECO:0000313" key="2">
    <source>
        <dbReference type="Proteomes" id="UP001198190"/>
    </source>
</evidence>
<evidence type="ECO:0008006" key="3">
    <source>
        <dbReference type="Google" id="ProtNLM"/>
    </source>
</evidence>
<protein>
    <recommendedName>
        <fullName evidence="3">Baseplate protein J-like domain-containing protein</fullName>
    </recommendedName>
</protein>
<reference evidence="1" key="1">
    <citation type="submission" date="2021-10" db="EMBL/GenBank/DDBJ databases">
        <title>Collection of gut derived symbiotic bacterial strains cultured from healthy donors.</title>
        <authorList>
            <person name="Lin H."/>
            <person name="Littmann E."/>
            <person name="Claire K."/>
            <person name="Pamer E."/>
        </authorList>
    </citation>
    <scope>NUCLEOTIDE SEQUENCE</scope>
    <source>
        <strain evidence="1">MSK.7.16</strain>
    </source>
</reference>
<evidence type="ECO:0000313" key="1">
    <source>
        <dbReference type="EMBL" id="MCB6828376.1"/>
    </source>
</evidence>
<name>A0AAW4U9R4_9FIRM</name>